<feature type="transmembrane region" description="Helical" evidence="6">
    <location>
        <begin position="740"/>
        <end position="761"/>
    </location>
</feature>
<dbReference type="SMART" id="SM00602">
    <property type="entry name" value="VPS10"/>
    <property type="match status" value="1"/>
</dbReference>
<dbReference type="PANTHER" id="PTHR12106:SF27">
    <property type="entry name" value="SORTILIN-RELATED RECEPTOR"/>
    <property type="match status" value="1"/>
</dbReference>
<sequence>MAPANTKRDDEKSASIKKKSQITESEITRMHWCGESTNIILGQTIKGQIYRSVDRGETWEFKHDYEKLDGAGQLDKKNVKKATKIADIVESPVDSNLVFLIGASGVNWVSEDCGANFKPLNNGRKISQLKFHPTQRNWAMASIFTSCEDFDEDDEPCKIYREVYYTQDLGEHWNFLKDYVLEFEWGKGSADDQVPEELIFLMVQKNTVGHLDPDTWASGNTLISSTDFFRTSRTVVKGANRFAMMTEYIYVARALKNGEIDLVMSERANKFATFHKVKFPNKNTYKSFEYNLMESWSGAVFLFINLHTGSGVQYGNVYMSDASGKGFSLTLARVPLGTSGYADIEEVNSVEGVIIANKYSKSAITKMNKDTMNSAESTGVLKKLKNKAAASTKNGNKVNSDPQEMAQAIRDAKTEMATKKNPEIPIKTYISLNRGGNWQLLNAPEQTAKGKKINCKAAKGCSLHLHSYSSPNFPVPYAHNNAVGLIMGVGNLGTQLKYDMEEVNTYLSRDGGLTWLEIMNGPHILEFGDHGGIIVMAPLYKPTKTVLYSWNEGKTWVEYKISNTLLNIDAIEVEPTSKAMHFVLSARRAKTSKSKGVIFTIDFTDLHQPSCQGVTNPDTKDSDYETWTPYDGRHGDKCFLGRKITYVRRKRDSECYNPEEKEAVLFQENCPCTENDFECDFGYKRTESGQCEAAKSKTYEPPEDCSGYYSISKGYRRIPGNTCDGGGEYDPIQIACPGTWSIFSIRTLIILFLIGVAYYVVAESEWFVLVVDWINDKYSAIMSKNNDPYKYSKELGHNPDTAGDSDDDEKIVSKEDPSSSINQRGRADIEMKEDVKDSQNLIDINKYQDSDEDDDKQKIIQ</sequence>
<dbReference type="InterPro" id="IPR050310">
    <property type="entry name" value="VPS10-sortilin"/>
</dbReference>
<dbReference type="AlphaFoldDB" id="A0AAD1Y1A6"/>
<keyword evidence="2" id="KW-0677">Repeat</keyword>
<dbReference type="EMBL" id="CAMPGE010025548">
    <property type="protein sequence ID" value="CAI2383291.1"/>
    <property type="molecule type" value="Genomic_DNA"/>
</dbReference>
<dbReference type="PANTHER" id="PTHR12106">
    <property type="entry name" value="SORTILIN RELATED"/>
    <property type="match status" value="1"/>
</dbReference>
<keyword evidence="6" id="KW-0812">Transmembrane</keyword>
<dbReference type="GO" id="GO:0016020">
    <property type="term" value="C:membrane"/>
    <property type="evidence" value="ECO:0007669"/>
    <property type="project" value="UniProtKB-SubCell"/>
</dbReference>
<proteinExistence type="predicted"/>
<keyword evidence="9" id="KW-1185">Reference proteome</keyword>
<evidence type="ECO:0000313" key="9">
    <source>
        <dbReference type="Proteomes" id="UP001295684"/>
    </source>
</evidence>
<dbReference type="Gene3D" id="2.10.70.80">
    <property type="match status" value="1"/>
</dbReference>
<dbReference type="GO" id="GO:0005794">
    <property type="term" value="C:Golgi apparatus"/>
    <property type="evidence" value="ECO:0007669"/>
    <property type="project" value="TreeGrafter"/>
</dbReference>
<evidence type="ECO:0000256" key="4">
    <source>
        <dbReference type="ARBA" id="ARBA00023180"/>
    </source>
</evidence>
<comment type="subcellular location">
    <subcellularLocation>
        <location evidence="1">Membrane</location>
    </subcellularLocation>
</comment>
<evidence type="ECO:0000259" key="7">
    <source>
        <dbReference type="SMART" id="SM00602"/>
    </source>
</evidence>
<gene>
    <name evidence="8" type="ORF">ECRASSUSDP1_LOCUS24788</name>
</gene>
<dbReference type="InterPro" id="IPR015943">
    <property type="entry name" value="WD40/YVTN_repeat-like_dom_sf"/>
</dbReference>
<feature type="domain" description="VPS10" evidence="7">
    <location>
        <begin position="38"/>
        <end position="741"/>
    </location>
</feature>
<dbReference type="Pfam" id="PF15901">
    <property type="entry name" value="Sortilin_C"/>
    <property type="match status" value="1"/>
</dbReference>
<dbReference type="InterPro" id="IPR031777">
    <property type="entry name" value="Sortilin_C"/>
</dbReference>
<dbReference type="GO" id="GO:0006892">
    <property type="term" value="P:post-Golgi vesicle-mediated transport"/>
    <property type="evidence" value="ECO:0007669"/>
    <property type="project" value="TreeGrafter"/>
</dbReference>
<keyword evidence="6" id="KW-1133">Transmembrane helix</keyword>
<feature type="compositionally biased region" description="Basic and acidic residues" evidence="5">
    <location>
        <begin position="1"/>
        <end position="14"/>
    </location>
</feature>
<dbReference type="Gene3D" id="3.30.60.270">
    <property type="match status" value="1"/>
</dbReference>
<evidence type="ECO:0000256" key="5">
    <source>
        <dbReference type="SAM" id="MobiDB-lite"/>
    </source>
</evidence>
<protein>
    <recommendedName>
        <fullName evidence="7">VPS10 domain-containing protein</fullName>
    </recommendedName>
</protein>
<reference evidence="8" key="1">
    <citation type="submission" date="2023-07" db="EMBL/GenBank/DDBJ databases">
        <authorList>
            <consortium name="AG Swart"/>
            <person name="Singh M."/>
            <person name="Singh A."/>
            <person name="Seah K."/>
            <person name="Emmerich C."/>
        </authorList>
    </citation>
    <scope>NUCLEOTIDE SEQUENCE</scope>
    <source>
        <strain evidence="8">DP1</strain>
    </source>
</reference>
<name>A0AAD1Y1A6_EUPCR</name>
<evidence type="ECO:0000256" key="6">
    <source>
        <dbReference type="SAM" id="Phobius"/>
    </source>
</evidence>
<comment type="caution">
    <text evidence="8">The sequence shown here is derived from an EMBL/GenBank/DDBJ whole genome shotgun (WGS) entry which is preliminary data.</text>
</comment>
<keyword evidence="4" id="KW-0325">Glycoprotein</keyword>
<feature type="region of interest" description="Disordered" evidence="5">
    <location>
        <begin position="792"/>
        <end position="861"/>
    </location>
</feature>
<dbReference type="Pfam" id="PF15902">
    <property type="entry name" value="Sortilin-Vps10"/>
    <property type="match status" value="2"/>
</dbReference>
<evidence type="ECO:0000313" key="8">
    <source>
        <dbReference type="EMBL" id="CAI2383291.1"/>
    </source>
</evidence>
<dbReference type="SUPFAM" id="SSF110296">
    <property type="entry name" value="Oligoxyloglucan reducing end-specific cellobiohydrolase"/>
    <property type="match status" value="1"/>
</dbReference>
<dbReference type="Proteomes" id="UP001295684">
    <property type="component" value="Unassembled WGS sequence"/>
</dbReference>
<dbReference type="InterPro" id="IPR031778">
    <property type="entry name" value="Sortilin_N"/>
</dbReference>
<keyword evidence="3 6" id="KW-0472">Membrane</keyword>
<feature type="compositionally biased region" description="Basic and acidic residues" evidence="5">
    <location>
        <begin position="825"/>
        <end position="837"/>
    </location>
</feature>
<accession>A0AAD1Y1A6</accession>
<dbReference type="Gene3D" id="2.130.10.10">
    <property type="entry name" value="YVTN repeat-like/Quinoprotein amine dehydrogenase"/>
    <property type="match status" value="1"/>
</dbReference>
<organism evidence="8 9">
    <name type="scientific">Euplotes crassus</name>
    <dbReference type="NCBI Taxonomy" id="5936"/>
    <lineage>
        <taxon>Eukaryota</taxon>
        <taxon>Sar</taxon>
        <taxon>Alveolata</taxon>
        <taxon>Ciliophora</taxon>
        <taxon>Intramacronucleata</taxon>
        <taxon>Spirotrichea</taxon>
        <taxon>Hypotrichia</taxon>
        <taxon>Euplotida</taxon>
        <taxon>Euplotidae</taxon>
        <taxon>Moneuplotes</taxon>
    </lineage>
</organism>
<evidence type="ECO:0000256" key="2">
    <source>
        <dbReference type="ARBA" id="ARBA00022737"/>
    </source>
</evidence>
<evidence type="ECO:0000256" key="3">
    <source>
        <dbReference type="ARBA" id="ARBA00023136"/>
    </source>
</evidence>
<feature type="region of interest" description="Disordered" evidence="5">
    <location>
        <begin position="1"/>
        <end position="20"/>
    </location>
</feature>
<dbReference type="InterPro" id="IPR006581">
    <property type="entry name" value="VPS10"/>
</dbReference>
<evidence type="ECO:0000256" key="1">
    <source>
        <dbReference type="ARBA" id="ARBA00004370"/>
    </source>
</evidence>